<dbReference type="RefSeq" id="WP_204202628.1">
    <property type="nucleotide sequence ID" value="NZ_JAFELM010000021.1"/>
</dbReference>
<reference evidence="2 3" key="1">
    <citation type="submission" date="2021-02" db="EMBL/GenBank/DDBJ databases">
        <title>Bacillus sp. RD4P76, an endophyte from a halophyte.</title>
        <authorList>
            <person name="Sun J.-Q."/>
        </authorList>
    </citation>
    <scope>NUCLEOTIDE SEQUENCE [LARGE SCALE GENOMIC DNA]</scope>
    <source>
        <strain evidence="2 3">RD4P76</strain>
    </source>
</reference>
<proteinExistence type="predicted"/>
<evidence type="ECO:0000256" key="1">
    <source>
        <dbReference type="SAM" id="MobiDB-lite"/>
    </source>
</evidence>
<evidence type="ECO:0000313" key="3">
    <source>
        <dbReference type="Proteomes" id="UP001518925"/>
    </source>
</evidence>
<organism evidence="2 3">
    <name type="scientific">Bacillus suaedaesalsae</name>
    <dbReference type="NCBI Taxonomy" id="2810349"/>
    <lineage>
        <taxon>Bacteria</taxon>
        <taxon>Bacillati</taxon>
        <taxon>Bacillota</taxon>
        <taxon>Bacilli</taxon>
        <taxon>Bacillales</taxon>
        <taxon>Bacillaceae</taxon>
        <taxon>Bacillus</taxon>
    </lineage>
</organism>
<comment type="caution">
    <text evidence="2">The sequence shown here is derived from an EMBL/GenBank/DDBJ whole genome shotgun (WGS) entry which is preliminary data.</text>
</comment>
<accession>A0ABS2DI93</accession>
<dbReference type="Proteomes" id="UP001518925">
    <property type="component" value="Unassembled WGS sequence"/>
</dbReference>
<protein>
    <recommendedName>
        <fullName evidence="4">Small, acid-soluble spore protein K</fullName>
    </recommendedName>
</protein>
<name>A0ABS2DI93_9BACI</name>
<keyword evidence="3" id="KW-1185">Reference proteome</keyword>
<feature type="region of interest" description="Disordered" evidence="1">
    <location>
        <begin position="1"/>
        <end position="27"/>
    </location>
</feature>
<sequence length="68" mass="7569">MNDINKVTETNNKITQKGKVHSESNNFDSEANAANSKINDAFYHNERENPGISPALILNNVPLIETDK</sequence>
<evidence type="ECO:0000313" key="2">
    <source>
        <dbReference type="EMBL" id="MBM6617248.1"/>
    </source>
</evidence>
<feature type="compositionally biased region" description="Polar residues" evidence="1">
    <location>
        <begin position="1"/>
        <end position="15"/>
    </location>
</feature>
<gene>
    <name evidence="2" type="ORF">JR050_06110</name>
</gene>
<evidence type="ECO:0008006" key="4">
    <source>
        <dbReference type="Google" id="ProtNLM"/>
    </source>
</evidence>
<dbReference type="EMBL" id="JAFELM010000021">
    <property type="protein sequence ID" value="MBM6617248.1"/>
    <property type="molecule type" value="Genomic_DNA"/>
</dbReference>